<keyword evidence="3" id="KW-1185">Reference proteome</keyword>
<organism evidence="2 3">
    <name type="scientific">Gordonia mangrovi</name>
    <dbReference type="NCBI Taxonomy" id="2665643"/>
    <lineage>
        <taxon>Bacteria</taxon>
        <taxon>Bacillati</taxon>
        <taxon>Actinomycetota</taxon>
        <taxon>Actinomycetes</taxon>
        <taxon>Mycobacteriales</taxon>
        <taxon>Gordoniaceae</taxon>
        <taxon>Gordonia</taxon>
    </lineage>
</organism>
<comment type="caution">
    <text evidence="2">The sequence shown here is derived from an EMBL/GenBank/DDBJ whole genome shotgun (WGS) entry which is preliminary data.</text>
</comment>
<accession>A0A6L7GQK7</accession>
<dbReference type="Proteomes" id="UP000475545">
    <property type="component" value="Unassembled WGS sequence"/>
</dbReference>
<sequence length="257" mass="26915">MSFRRAATVLATAAGVVAVAAACTIDDGTAVPVSRTVETTVLTLTESATAAPSTAMSADPATNGYRPTLVRTKGQQETTSFDVLLPQVLGGDQTVRERFNSGMRTALDDVVTDLTDVTVSDGELAGGERSRVTTVTDGVVAGTAIFTTYAQGAAHPNNRVATITIDAHTAQPILLDDVFVDPDAAATQLAAAVARIDPRADPVFADIGNFLNWVPLAEGFHTYVPVNHALGDWLPITVPWDAISPLMRPGMADQLSR</sequence>
<feature type="chain" id="PRO_5026844474" description="DUF3298 domain-containing protein" evidence="1">
    <location>
        <begin position="23"/>
        <end position="257"/>
    </location>
</feature>
<evidence type="ECO:0008006" key="4">
    <source>
        <dbReference type="Google" id="ProtNLM"/>
    </source>
</evidence>
<dbReference type="AlphaFoldDB" id="A0A6L7GQK7"/>
<dbReference type="EMBL" id="WMBR01000002">
    <property type="protein sequence ID" value="MXP21627.1"/>
    <property type="molecule type" value="Genomic_DNA"/>
</dbReference>
<feature type="signal peptide" evidence="1">
    <location>
        <begin position="1"/>
        <end position="22"/>
    </location>
</feature>
<name>A0A6L7GQK7_9ACTN</name>
<reference evidence="2 3" key="1">
    <citation type="submission" date="2019-11" db="EMBL/GenBank/DDBJ databases">
        <title>Gordonia sp. nov., a novel actinobacterium isolated from mangrove soil in Hainan.</title>
        <authorList>
            <person name="Huang X."/>
            <person name="Xie Y."/>
            <person name="Chu X."/>
            <person name="Xiao K."/>
        </authorList>
    </citation>
    <scope>NUCLEOTIDE SEQUENCE [LARGE SCALE GENOMIC DNA]</scope>
    <source>
        <strain evidence="2 3">HNM0687</strain>
    </source>
</reference>
<keyword evidence="1" id="KW-0732">Signal</keyword>
<gene>
    <name evidence="2" type="ORF">GIY30_09735</name>
</gene>
<evidence type="ECO:0000313" key="3">
    <source>
        <dbReference type="Proteomes" id="UP000475545"/>
    </source>
</evidence>
<evidence type="ECO:0000256" key="1">
    <source>
        <dbReference type="SAM" id="SignalP"/>
    </source>
</evidence>
<protein>
    <recommendedName>
        <fullName evidence="4">DUF3298 domain-containing protein</fullName>
    </recommendedName>
</protein>
<dbReference type="RefSeq" id="WP_160901798.1">
    <property type="nucleotide sequence ID" value="NZ_CP102850.1"/>
</dbReference>
<proteinExistence type="predicted"/>
<evidence type="ECO:0000313" key="2">
    <source>
        <dbReference type="EMBL" id="MXP21627.1"/>
    </source>
</evidence>
<dbReference type="PROSITE" id="PS51257">
    <property type="entry name" value="PROKAR_LIPOPROTEIN"/>
    <property type="match status" value="1"/>
</dbReference>